<feature type="compositionally biased region" description="Pro residues" evidence="9">
    <location>
        <begin position="1"/>
        <end position="10"/>
    </location>
</feature>
<keyword evidence="6 8" id="KW-0408">Iron</keyword>
<sequence>MTDAPPPKGCPVPRHEWTTGNGTTDFDHLRRDWDEHSLWTAYAELLERESVTHSGAHGGFWTVSRHADVKNALRDHETFSSAHGHRIPYVEAMGTIPIDFDPPTHGPYRDLLVQAVSPRRVRELEPCLQQTISELVNKFVERGGGDAVTELALPLPLTVLTEIVGFSASTVATFRELTVALWADGTAEGQLRGREALTEVLTKEIRRHQRTQPDDYLSWLLRAQIDDRAIREDEVVSVLLSLAVAGHETTMNSVGSLLYLLATHQGDQSRLRADTSLAPGYVEEMLRLRTPAQAFARRTTRNVEIAGTTIQGGQWVLLLNAAANRDPRHFENPDAFDVTRSARGHLAFGWGIHQCVGASLARLELRIVLEQLCTHAAFVLDGEPTFSSLEAGTHYGPTHLPIRFTKETP</sequence>
<keyword evidence="5 8" id="KW-0560">Oxidoreductase</keyword>
<dbReference type="EMBL" id="PEBD01000008">
    <property type="protein sequence ID" value="PHV66721.1"/>
    <property type="molecule type" value="Genomic_DNA"/>
</dbReference>
<dbReference type="GO" id="GO:0020037">
    <property type="term" value="F:heme binding"/>
    <property type="evidence" value="ECO:0007669"/>
    <property type="project" value="InterPro"/>
</dbReference>
<evidence type="ECO:0000256" key="4">
    <source>
        <dbReference type="ARBA" id="ARBA00022723"/>
    </source>
</evidence>
<evidence type="ECO:0000256" key="2">
    <source>
        <dbReference type="ARBA" id="ARBA00010617"/>
    </source>
</evidence>
<reference evidence="10 11" key="1">
    <citation type="submission" date="2017-10" db="EMBL/GenBank/DDBJ databases">
        <title>The draft genome sequence of Williamsia sp. BULT 1.1 isolated from the semi-arid grassland soils from South Africa.</title>
        <authorList>
            <person name="Kabwe M.H."/>
            <person name="Govender N."/>
            <person name="Mutseka Lunga P."/>
            <person name="Vikram S."/>
            <person name="Makhalanyane T.P."/>
        </authorList>
    </citation>
    <scope>NUCLEOTIDE SEQUENCE [LARGE SCALE GENOMIC DNA]</scope>
    <source>
        <strain evidence="10 11">BULT 1.1</strain>
    </source>
</reference>
<evidence type="ECO:0000256" key="8">
    <source>
        <dbReference type="RuleBase" id="RU000461"/>
    </source>
</evidence>
<evidence type="ECO:0000313" key="11">
    <source>
        <dbReference type="Proteomes" id="UP000225108"/>
    </source>
</evidence>
<keyword evidence="7 8" id="KW-0503">Monooxygenase</keyword>
<evidence type="ECO:0000256" key="1">
    <source>
        <dbReference type="ARBA" id="ARBA00001971"/>
    </source>
</evidence>
<dbReference type="PROSITE" id="PS00086">
    <property type="entry name" value="CYTOCHROME_P450"/>
    <property type="match status" value="1"/>
</dbReference>
<accession>A0A2G3PLQ5</accession>
<dbReference type="PRINTS" id="PR00359">
    <property type="entry name" value="BP450"/>
</dbReference>
<dbReference type="InterPro" id="IPR017972">
    <property type="entry name" value="Cyt_P450_CS"/>
</dbReference>
<gene>
    <name evidence="10" type="ORF">CSW57_10595</name>
</gene>
<dbReference type="Proteomes" id="UP000225108">
    <property type="component" value="Unassembled WGS sequence"/>
</dbReference>
<feature type="region of interest" description="Disordered" evidence="9">
    <location>
        <begin position="1"/>
        <end position="21"/>
    </location>
</feature>
<evidence type="ECO:0000256" key="3">
    <source>
        <dbReference type="ARBA" id="ARBA00022617"/>
    </source>
</evidence>
<protein>
    <submittedName>
        <fullName evidence="10">Cytochrome P450</fullName>
    </submittedName>
</protein>
<comment type="cofactor">
    <cofactor evidence="1">
        <name>heme</name>
        <dbReference type="ChEBI" id="CHEBI:30413"/>
    </cofactor>
</comment>
<dbReference type="FunFam" id="1.10.630.10:FF:000018">
    <property type="entry name" value="Cytochrome P450 monooxygenase"/>
    <property type="match status" value="1"/>
</dbReference>
<dbReference type="Gene3D" id="1.10.630.10">
    <property type="entry name" value="Cytochrome P450"/>
    <property type="match status" value="1"/>
</dbReference>
<keyword evidence="3 8" id="KW-0349">Heme</keyword>
<keyword evidence="4 8" id="KW-0479">Metal-binding</keyword>
<dbReference type="Pfam" id="PF00067">
    <property type="entry name" value="p450"/>
    <property type="match status" value="1"/>
</dbReference>
<dbReference type="GO" id="GO:0004497">
    <property type="term" value="F:monooxygenase activity"/>
    <property type="evidence" value="ECO:0007669"/>
    <property type="project" value="UniProtKB-KW"/>
</dbReference>
<evidence type="ECO:0000256" key="7">
    <source>
        <dbReference type="ARBA" id="ARBA00023033"/>
    </source>
</evidence>
<comment type="similarity">
    <text evidence="2 8">Belongs to the cytochrome P450 family.</text>
</comment>
<dbReference type="GO" id="GO:0005506">
    <property type="term" value="F:iron ion binding"/>
    <property type="evidence" value="ECO:0007669"/>
    <property type="project" value="InterPro"/>
</dbReference>
<dbReference type="SUPFAM" id="SSF48264">
    <property type="entry name" value="Cytochrome P450"/>
    <property type="match status" value="1"/>
</dbReference>
<evidence type="ECO:0000256" key="5">
    <source>
        <dbReference type="ARBA" id="ARBA00023002"/>
    </source>
</evidence>
<dbReference type="InterPro" id="IPR002397">
    <property type="entry name" value="Cyt_P450_B"/>
</dbReference>
<dbReference type="InterPro" id="IPR036396">
    <property type="entry name" value="Cyt_P450_sf"/>
</dbReference>
<name>A0A2G3PLQ5_WILMA</name>
<dbReference type="PANTHER" id="PTHR46696">
    <property type="entry name" value="P450, PUTATIVE (EUROFUNG)-RELATED"/>
    <property type="match status" value="1"/>
</dbReference>
<proteinExistence type="inferred from homology"/>
<evidence type="ECO:0000256" key="9">
    <source>
        <dbReference type="SAM" id="MobiDB-lite"/>
    </source>
</evidence>
<comment type="caution">
    <text evidence="10">The sequence shown here is derived from an EMBL/GenBank/DDBJ whole genome shotgun (WGS) entry which is preliminary data.</text>
</comment>
<dbReference type="InterPro" id="IPR001128">
    <property type="entry name" value="Cyt_P450"/>
</dbReference>
<dbReference type="AlphaFoldDB" id="A0A2G3PLQ5"/>
<evidence type="ECO:0000256" key="6">
    <source>
        <dbReference type="ARBA" id="ARBA00023004"/>
    </source>
</evidence>
<evidence type="ECO:0000313" key="10">
    <source>
        <dbReference type="EMBL" id="PHV66721.1"/>
    </source>
</evidence>
<dbReference type="PANTHER" id="PTHR46696:SF6">
    <property type="entry name" value="P450, PUTATIVE (EUROFUNG)-RELATED"/>
    <property type="match status" value="1"/>
</dbReference>
<dbReference type="PRINTS" id="PR00385">
    <property type="entry name" value="P450"/>
</dbReference>
<dbReference type="GO" id="GO:0016705">
    <property type="term" value="F:oxidoreductase activity, acting on paired donors, with incorporation or reduction of molecular oxygen"/>
    <property type="evidence" value="ECO:0007669"/>
    <property type="project" value="InterPro"/>
</dbReference>
<organism evidence="10 11">
    <name type="scientific">Williamsia marianensis</name>
    <dbReference type="NCBI Taxonomy" id="85044"/>
    <lineage>
        <taxon>Bacteria</taxon>
        <taxon>Bacillati</taxon>
        <taxon>Actinomycetota</taxon>
        <taxon>Actinomycetes</taxon>
        <taxon>Mycobacteriales</taxon>
        <taxon>Nocardiaceae</taxon>
        <taxon>Williamsia</taxon>
    </lineage>
</organism>